<reference evidence="1" key="1">
    <citation type="submission" date="2020-07" db="EMBL/GenBank/DDBJ databases">
        <title>The High-quality genome of the commercially important snow crab, Chionoecetes opilio.</title>
        <authorList>
            <person name="Jeong J.-H."/>
            <person name="Ryu S."/>
        </authorList>
    </citation>
    <scope>NUCLEOTIDE SEQUENCE</scope>
    <source>
        <strain evidence="1">MADBK_172401_WGS</strain>
        <tissue evidence="1">Digestive gland</tissue>
    </source>
</reference>
<evidence type="ECO:0000313" key="2">
    <source>
        <dbReference type="Proteomes" id="UP000770661"/>
    </source>
</evidence>
<accession>A0A8J5CUI6</accession>
<proteinExistence type="predicted"/>
<name>A0A8J5CUI6_CHIOP</name>
<organism evidence="1 2">
    <name type="scientific">Chionoecetes opilio</name>
    <name type="common">Atlantic snow crab</name>
    <name type="synonym">Cancer opilio</name>
    <dbReference type="NCBI Taxonomy" id="41210"/>
    <lineage>
        <taxon>Eukaryota</taxon>
        <taxon>Metazoa</taxon>
        <taxon>Ecdysozoa</taxon>
        <taxon>Arthropoda</taxon>
        <taxon>Crustacea</taxon>
        <taxon>Multicrustacea</taxon>
        <taxon>Malacostraca</taxon>
        <taxon>Eumalacostraca</taxon>
        <taxon>Eucarida</taxon>
        <taxon>Decapoda</taxon>
        <taxon>Pleocyemata</taxon>
        <taxon>Brachyura</taxon>
        <taxon>Eubrachyura</taxon>
        <taxon>Majoidea</taxon>
        <taxon>Majidae</taxon>
        <taxon>Chionoecetes</taxon>
    </lineage>
</organism>
<evidence type="ECO:0000313" key="1">
    <source>
        <dbReference type="EMBL" id="KAG0722119.1"/>
    </source>
</evidence>
<dbReference type="AlphaFoldDB" id="A0A8J5CUI6"/>
<protein>
    <submittedName>
        <fullName evidence="1">Uncharacterized protein</fullName>
    </submittedName>
</protein>
<dbReference type="Proteomes" id="UP000770661">
    <property type="component" value="Unassembled WGS sequence"/>
</dbReference>
<gene>
    <name evidence="1" type="ORF">GWK47_045065</name>
</gene>
<comment type="caution">
    <text evidence="1">The sequence shown here is derived from an EMBL/GenBank/DDBJ whole genome shotgun (WGS) entry which is preliminary data.</text>
</comment>
<keyword evidence="2" id="KW-1185">Reference proteome</keyword>
<sequence>MVEKRRGCRLRGLLGLHPVVPLRLTAGAFSVTKLNTPRKNLRKKKLATPPSPRENFCRLQTFVLAGFRGWSVDQPTCAPAPCLEEYRNGLSVFCAGLPVQSANPESRFTPEDLDILRFLAGHVPSWERGSLAPGRQNPWVGLGDRTGQPPRRPMGLSLCNQTQSLRPDCSGRGGVPWETAASAFFQL</sequence>
<dbReference type="EMBL" id="JACEEZ010010010">
    <property type="protein sequence ID" value="KAG0722119.1"/>
    <property type="molecule type" value="Genomic_DNA"/>
</dbReference>